<comment type="caution">
    <text evidence="17">The sequence shown here is derived from an EMBL/GenBank/DDBJ whole genome shotgun (WGS) entry which is preliminary data.</text>
</comment>
<dbReference type="EC" id="5.6.2.4" evidence="12"/>
<evidence type="ECO:0000256" key="10">
    <source>
        <dbReference type="ARBA" id="ARBA00023235"/>
    </source>
</evidence>
<proteinExistence type="predicted"/>
<sequence>MELMKASAGSGKTFNLARKYITLLFKKQDRYAYKHILAVTFTNKATDEMKSRIMKELFILAVDPGKSGYLKYFIPSMFPETEIAGTDPDDFITELPGRPGLPVTLESVSESAMDMLCNILHDYSAFSVSTIDKFFQQTLRAFSREIGQFASYQVELDKNSLVEESVDRVLDSLDESDSEMLRWLTDSVMEQIENDEKYSLESSLVSIASRLKSDEHRALVEKYGIDEDKIYSKEKLSRIREACRKTIADFEKDVKTMAARILSLMTDAGVRPEDFSNRFANILYGYASPVKGEAMKPLSTAFFTKAPDPEQWFAKTKAKKLLPLVHPLLDSPFEDFCALFKERYSIYMTAGILQSQLYGLGVTSDLYKEFNALMKEKNVLSIDDSNTILKDIIDGSDAPFIYEKTGVRYENFLLDEFQDTSRIQWDNFLPLLQNSEAQGFDNLLVGDVKQSIYRWRGSDWNLLDTEVSSEFPGAAEHILDTNYRSCRKIIDFNNSFFPYAADVLDRQYGEQKGRSISDIYSDVRQKLPSKVKGEGEIQIMFCPKTEEAAKVLSTVRMLQERGVPNRDITVLVRNNASGGEIASYLIDNNIPVLTDDSLKVKSSITVRRLFSLLSLADNPSDKINGYIAGTLDIPVPEGCHSLVDLCEALLRGLKEADEALFESEVIYIQSFMDFLQDYVAINGNGLHDFIVHWGESDPSISSPASGNSLRVMTIHKSKGLDFKYVIFPYVETVELYKPGKHWCRPDLEGTSLEAASDGLYDVKLSKDSANTLFAEDFRNETKMQYVDNINAVYVALTRAVKGMYLISQLPRKTLIDSSGSGDGKPFTDFSQILYCFAHNASGLMPGLQEEGCPHFSYSVQEDGTIFFATDAPDAGDDAASGEKSASGLLAVTSSYPSWPLNPDDSMERGRLKFKADALDFFSKDGLVGAGASGRLRGIVLHDILSRVEIPSDLDASVKEAVSSGEISQEEGAKAYALLSDRIASASACGWFDQDRRYRSVLRETTVIDTDGSLYRPDRVIERNDGSVMIIDYKFGKRDPLSDRKYSRQVARYAGLFRRMGYKEVRTAVWFVPDNEIIYGEEELL</sequence>
<keyword evidence="4 14" id="KW-0378">Hydrolase</keyword>
<dbReference type="GO" id="GO:0043138">
    <property type="term" value="F:3'-5' DNA helicase activity"/>
    <property type="evidence" value="ECO:0007669"/>
    <property type="project" value="UniProtKB-EC"/>
</dbReference>
<evidence type="ECO:0000256" key="4">
    <source>
        <dbReference type="ARBA" id="ARBA00022801"/>
    </source>
</evidence>
<evidence type="ECO:0000256" key="7">
    <source>
        <dbReference type="ARBA" id="ARBA00022840"/>
    </source>
</evidence>
<evidence type="ECO:0000256" key="2">
    <source>
        <dbReference type="ARBA" id="ARBA00022741"/>
    </source>
</evidence>
<protein>
    <recommendedName>
        <fullName evidence="12">DNA 3'-5' helicase</fullName>
        <ecNumber evidence="12">5.6.2.4</ecNumber>
    </recommendedName>
</protein>
<dbReference type="InterPro" id="IPR011604">
    <property type="entry name" value="PDDEXK-like_dom_sf"/>
</dbReference>
<comment type="catalytic activity">
    <reaction evidence="13">
        <text>ATP + H2O = ADP + phosphate + H(+)</text>
        <dbReference type="Rhea" id="RHEA:13065"/>
        <dbReference type="ChEBI" id="CHEBI:15377"/>
        <dbReference type="ChEBI" id="CHEBI:15378"/>
        <dbReference type="ChEBI" id="CHEBI:30616"/>
        <dbReference type="ChEBI" id="CHEBI:43474"/>
        <dbReference type="ChEBI" id="CHEBI:456216"/>
        <dbReference type="EC" id="5.6.2.4"/>
    </reaction>
</comment>
<keyword evidence="1" id="KW-0540">Nuclease</keyword>
<dbReference type="InterPro" id="IPR038726">
    <property type="entry name" value="PDDEXK_AddAB-type"/>
</dbReference>
<dbReference type="Gene3D" id="3.40.50.300">
    <property type="entry name" value="P-loop containing nucleotide triphosphate hydrolases"/>
    <property type="match status" value="3"/>
</dbReference>
<evidence type="ECO:0000313" key="18">
    <source>
        <dbReference type="Proteomes" id="UP000823617"/>
    </source>
</evidence>
<dbReference type="InterPro" id="IPR014017">
    <property type="entry name" value="DNA_helicase_UvrD-like_C"/>
</dbReference>
<accession>A0A9D9N0V3</accession>
<dbReference type="Pfam" id="PF13361">
    <property type="entry name" value="UvrD_C"/>
    <property type="match status" value="2"/>
</dbReference>
<keyword evidence="7 14" id="KW-0067">ATP-binding</keyword>
<evidence type="ECO:0000256" key="13">
    <source>
        <dbReference type="ARBA" id="ARBA00048988"/>
    </source>
</evidence>
<dbReference type="SUPFAM" id="SSF52540">
    <property type="entry name" value="P-loop containing nucleoside triphosphate hydrolases"/>
    <property type="match status" value="1"/>
</dbReference>
<evidence type="ECO:0000259" key="16">
    <source>
        <dbReference type="PROSITE" id="PS51217"/>
    </source>
</evidence>
<keyword evidence="9" id="KW-0234">DNA repair</keyword>
<comment type="catalytic activity">
    <reaction evidence="11">
        <text>Couples ATP hydrolysis with the unwinding of duplex DNA by translocating in the 3'-5' direction.</text>
        <dbReference type="EC" id="5.6.2.4"/>
    </reaction>
</comment>
<dbReference type="GO" id="GO:0000725">
    <property type="term" value="P:recombinational repair"/>
    <property type="evidence" value="ECO:0007669"/>
    <property type="project" value="TreeGrafter"/>
</dbReference>
<evidence type="ECO:0000259" key="15">
    <source>
        <dbReference type="PROSITE" id="PS51198"/>
    </source>
</evidence>
<dbReference type="PROSITE" id="PS51198">
    <property type="entry name" value="UVRD_HELICASE_ATP_BIND"/>
    <property type="match status" value="1"/>
</dbReference>
<evidence type="ECO:0000256" key="9">
    <source>
        <dbReference type="ARBA" id="ARBA00023204"/>
    </source>
</evidence>
<keyword evidence="3" id="KW-0227">DNA damage</keyword>
<feature type="binding site" evidence="14">
    <location>
        <begin position="6"/>
        <end position="13"/>
    </location>
    <ligand>
        <name>ATP</name>
        <dbReference type="ChEBI" id="CHEBI:30616"/>
    </ligand>
</feature>
<dbReference type="GO" id="GO:0004527">
    <property type="term" value="F:exonuclease activity"/>
    <property type="evidence" value="ECO:0007669"/>
    <property type="project" value="UniProtKB-KW"/>
</dbReference>
<feature type="domain" description="UvrD-like helicase ATP-binding" evidence="15">
    <location>
        <begin position="1"/>
        <end position="486"/>
    </location>
</feature>
<evidence type="ECO:0000256" key="11">
    <source>
        <dbReference type="ARBA" id="ARBA00034617"/>
    </source>
</evidence>
<dbReference type="InterPro" id="IPR000212">
    <property type="entry name" value="DNA_helicase_UvrD/REP"/>
</dbReference>
<dbReference type="Proteomes" id="UP000823617">
    <property type="component" value="Unassembled WGS sequence"/>
</dbReference>
<evidence type="ECO:0000256" key="14">
    <source>
        <dbReference type="PROSITE-ProRule" id="PRU00560"/>
    </source>
</evidence>
<dbReference type="GO" id="GO:0003677">
    <property type="term" value="F:DNA binding"/>
    <property type="evidence" value="ECO:0007669"/>
    <property type="project" value="UniProtKB-KW"/>
</dbReference>
<dbReference type="InterPro" id="IPR027417">
    <property type="entry name" value="P-loop_NTPase"/>
</dbReference>
<reference evidence="17" key="2">
    <citation type="journal article" date="2021" name="PeerJ">
        <title>Extensive microbial diversity within the chicken gut microbiome revealed by metagenomics and culture.</title>
        <authorList>
            <person name="Gilroy R."/>
            <person name="Ravi A."/>
            <person name="Getino M."/>
            <person name="Pursley I."/>
            <person name="Horton D.L."/>
            <person name="Alikhan N.F."/>
            <person name="Baker D."/>
            <person name="Gharbi K."/>
            <person name="Hall N."/>
            <person name="Watson M."/>
            <person name="Adriaenssens E.M."/>
            <person name="Foster-Nyarko E."/>
            <person name="Jarju S."/>
            <person name="Secka A."/>
            <person name="Antonio M."/>
            <person name="Oren A."/>
            <person name="Chaudhuri R.R."/>
            <person name="La Ragione R."/>
            <person name="Hildebrand F."/>
            <person name="Pallen M.J."/>
        </authorList>
    </citation>
    <scope>NUCLEOTIDE SEQUENCE</scope>
    <source>
        <strain evidence="17">B1-3475</strain>
    </source>
</reference>
<dbReference type="Gene3D" id="3.90.320.10">
    <property type="match status" value="1"/>
</dbReference>
<dbReference type="PANTHER" id="PTHR11070:SF67">
    <property type="entry name" value="DNA 3'-5' HELICASE"/>
    <property type="match status" value="1"/>
</dbReference>
<keyword evidence="2 14" id="KW-0547">Nucleotide-binding</keyword>
<evidence type="ECO:0000256" key="8">
    <source>
        <dbReference type="ARBA" id="ARBA00023125"/>
    </source>
</evidence>
<dbReference type="PROSITE" id="PS51217">
    <property type="entry name" value="UVRD_HELICASE_CTER"/>
    <property type="match status" value="1"/>
</dbReference>
<keyword evidence="8" id="KW-0238">DNA-binding</keyword>
<dbReference type="Pfam" id="PF00580">
    <property type="entry name" value="UvrD-helicase"/>
    <property type="match status" value="2"/>
</dbReference>
<dbReference type="PANTHER" id="PTHR11070">
    <property type="entry name" value="UVRD / RECB / PCRA DNA HELICASE FAMILY MEMBER"/>
    <property type="match status" value="1"/>
</dbReference>
<evidence type="ECO:0000256" key="12">
    <source>
        <dbReference type="ARBA" id="ARBA00034808"/>
    </source>
</evidence>
<evidence type="ECO:0000256" key="6">
    <source>
        <dbReference type="ARBA" id="ARBA00022839"/>
    </source>
</evidence>
<dbReference type="Pfam" id="PF12705">
    <property type="entry name" value="PDDEXK_1"/>
    <property type="match status" value="1"/>
</dbReference>
<keyword evidence="6" id="KW-0269">Exonuclease</keyword>
<keyword evidence="10" id="KW-0413">Isomerase</keyword>
<feature type="domain" description="UvrD-like helicase C-terminal" evidence="16">
    <location>
        <begin position="506"/>
        <end position="802"/>
    </location>
</feature>
<evidence type="ECO:0000256" key="5">
    <source>
        <dbReference type="ARBA" id="ARBA00022806"/>
    </source>
</evidence>
<keyword evidence="5 14" id="KW-0347">Helicase</keyword>
<dbReference type="InterPro" id="IPR014016">
    <property type="entry name" value="UvrD-like_ATP-bd"/>
</dbReference>
<organism evidence="17 18">
    <name type="scientific">Candidatus Cryptobacteroides intestinigallinarum</name>
    <dbReference type="NCBI Taxonomy" id="2840767"/>
    <lineage>
        <taxon>Bacteria</taxon>
        <taxon>Pseudomonadati</taxon>
        <taxon>Bacteroidota</taxon>
        <taxon>Bacteroidia</taxon>
        <taxon>Bacteroidales</taxon>
        <taxon>Candidatus Cryptobacteroides</taxon>
    </lineage>
</organism>
<evidence type="ECO:0000256" key="1">
    <source>
        <dbReference type="ARBA" id="ARBA00022722"/>
    </source>
</evidence>
<evidence type="ECO:0000313" key="17">
    <source>
        <dbReference type="EMBL" id="MBO8456214.1"/>
    </source>
</evidence>
<dbReference type="AlphaFoldDB" id="A0A9D9N0V3"/>
<dbReference type="GO" id="GO:0005524">
    <property type="term" value="F:ATP binding"/>
    <property type="evidence" value="ECO:0007669"/>
    <property type="project" value="UniProtKB-UniRule"/>
</dbReference>
<dbReference type="Gene3D" id="1.10.3170.10">
    <property type="entry name" value="Recbcd, chain B, domain 2"/>
    <property type="match status" value="1"/>
</dbReference>
<dbReference type="EMBL" id="JADIMK010000074">
    <property type="protein sequence ID" value="MBO8456214.1"/>
    <property type="molecule type" value="Genomic_DNA"/>
</dbReference>
<dbReference type="GO" id="GO:0005829">
    <property type="term" value="C:cytosol"/>
    <property type="evidence" value="ECO:0007669"/>
    <property type="project" value="TreeGrafter"/>
</dbReference>
<reference evidence="17" key="1">
    <citation type="submission" date="2020-10" db="EMBL/GenBank/DDBJ databases">
        <authorList>
            <person name="Gilroy R."/>
        </authorList>
    </citation>
    <scope>NUCLEOTIDE SEQUENCE</scope>
    <source>
        <strain evidence="17">B1-3475</strain>
    </source>
</reference>
<name>A0A9D9N0V3_9BACT</name>
<gene>
    <name evidence="17" type="ORF">IAC08_07415</name>
</gene>
<evidence type="ECO:0000256" key="3">
    <source>
        <dbReference type="ARBA" id="ARBA00022763"/>
    </source>
</evidence>